<reference evidence="2" key="2">
    <citation type="submission" date="2023-08" db="EMBL/GenBank/DDBJ databases">
        <authorList>
            <person name="Zhao H."/>
            <person name="Wang X."/>
        </authorList>
    </citation>
    <scope>NUCLEOTIDE SEQUENCE</scope>
    <source>
        <strain evidence="2">NC-4</strain>
    </source>
</reference>
<keyword evidence="2" id="KW-0560">Oxidoreductase</keyword>
<feature type="non-terminal residue" evidence="2">
    <location>
        <position position="1"/>
    </location>
</feature>
<evidence type="ECO:0000313" key="2">
    <source>
        <dbReference type="EMBL" id="MCE3363725.1"/>
    </source>
</evidence>
<reference evidence="2" key="1">
    <citation type="journal article" date="2021" name="Front Med (Lausanne)">
        <title>The Prevalence and Determinants of Fusidic Acid Resistance Among Methicillin-Resistant Staphylococcus aureus Clinical Isolates in China.</title>
        <authorList>
            <person name="Zhao H."/>
            <person name="Wang X."/>
            <person name="Wang B."/>
            <person name="Xu Y."/>
            <person name="Rao L."/>
            <person name="Wan B."/>
            <person name="Guo Y."/>
            <person name="Wu X."/>
            <person name="Yu J."/>
            <person name="Chen L."/>
            <person name="Li M."/>
            <person name="Yu F."/>
        </authorList>
    </citation>
    <scope>NUCLEOTIDE SEQUENCE</scope>
    <source>
        <strain evidence="2">NC-4</strain>
    </source>
</reference>
<dbReference type="EC" id="1.2.1.38" evidence="2"/>
<organism evidence="2 3">
    <name type="scientific">Staphylococcus aureus</name>
    <dbReference type="NCBI Taxonomy" id="1280"/>
    <lineage>
        <taxon>Bacteria</taxon>
        <taxon>Bacillati</taxon>
        <taxon>Bacillota</taxon>
        <taxon>Bacilli</taxon>
        <taxon>Bacillales</taxon>
        <taxon>Staphylococcaceae</taxon>
        <taxon>Staphylococcus</taxon>
    </lineage>
</organism>
<dbReference type="SUPFAM" id="SSF55347">
    <property type="entry name" value="Glyceraldehyde-3-phosphate dehydrogenase-like, C-terminal domain"/>
    <property type="match status" value="1"/>
</dbReference>
<dbReference type="InterPro" id="IPR058924">
    <property type="entry name" value="AGPR_dimerisation_dom"/>
</dbReference>
<dbReference type="Pfam" id="PF22698">
    <property type="entry name" value="Semialdhyde_dhC_1"/>
    <property type="match status" value="1"/>
</dbReference>
<dbReference type="Proteomes" id="UP001200271">
    <property type="component" value="Unassembled WGS sequence"/>
</dbReference>
<proteinExistence type="predicted"/>
<comment type="caution">
    <text evidence="2">The sequence shown here is derived from an EMBL/GenBank/DDBJ whole genome shotgun (WGS) entry which is preliminary data.</text>
</comment>
<dbReference type="GO" id="GO:0003942">
    <property type="term" value="F:N-acetyl-gamma-glutamyl-phosphate reductase activity"/>
    <property type="evidence" value="ECO:0007669"/>
    <property type="project" value="UniProtKB-EC"/>
</dbReference>
<dbReference type="AlphaFoldDB" id="A0AAW4YCJ0"/>
<sequence length="87" mass="9834">KHKPEIEQYLSIIAGQDVSVIFTPHLVPMTRGILSTIYVKLTSKYTTESLHKLVSSYYADQPFVRIRDIGNFPTTKEVLGSNYCDIG</sequence>
<evidence type="ECO:0000259" key="1">
    <source>
        <dbReference type="Pfam" id="PF22698"/>
    </source>
</evidence>
<evidence type="ECO:0000313" key="3">
    <source>
        <dbReference type="Proteomes" id="UP001200271"/>
    </source>
</evidence>
<dbReference type="InterPro" id="IPR050085">
    <property type="entry name" value="AGPR"/>
</dbReference>
<feature type="non-terminal residue" evidence="2">
    <location>
        <position position="87"/>
    </location>
</feature>
<feature type="domain" description="N-acetyl-gamma-glutamyl-phosphate reductase dimerisation" evidence="1">
    <location>
        <begin position="1"/>
        <end position="87"/>
    </location>
</feature>
<accession>A0AAW4YCJ0</accession>
<dbReference type="PANTHER" id="PTHR32338">
    <property type="entry name" value="N-ACETYL-GAMMA-GLUTAMYL-PHOSPHATE REDUCTASE, CHLOROPLASTIC-RELATED-RELATED"/>
    <property type="match status" value="1"/>
</dbReference>
<dbReference type="EMBL" id="JAIUEN010000284">
    <property type="protein sequence ID" value="MCE3363725.1"/>
    <property type="molecule type" value="Genomic_DNA"/>
</dbReference>
<dbReference type="PANTHER" id="PTHR32338:SF10">
    <property type="entry name" value="N-ACETYL-GAMMA-GLUTAMYL-PHOSPHATE REDUCTASE, CHLOROPLASTIC-RELATED"/>
    <property type="match status" value="1"/>
</dbReference>
<name>A0AAW4YCJ0_STAAU</name>
<protein>
    <submittedName>
        <fullName evidence="2">N-acetyl-gamma-glutamyl-phosphate reductase</fullName>
        <ecNumber evidence="2">1.2.1.38</ecNumber>
    </submittedName>
</protein>
<gene>
    <name evidence="2" type="primary">argC</name>
    <name evidence="2" type="ORF">LB359_15820</name>
</gene>
<dbReference type="Gene3D" id="3.30.360.10">
    <property type="entry name" value="Dihydrodipicolinate Reductase, domain 2"/>
    <property type="match status" value="1"/>
</dbReference>